<dbReference type="AlphaFoldDB" id="A0AAV3Z4I4"/>
<reference evidence="1 2" key="1">
    <citation type="journal article" date="2021" name="Elife">
        <title>Chloroplast acquisition without the gene transfer in kleptoplastic sea slugs, Plakobranchus ocellatus.</title>
        <authorList>
            <person name="Maeda T."/>
            <person name="Takahashi S."/>
            <person name="Yoshida T."/>
            <person name="Shimamura S."/>
            <person name="Takaki Y."/>
            <person name="Nagai Y."/>
            <person name="Toyoda A."/>
            <person name="Suzuki Y."/>
            <person name="Arimoto A."/>
            <person name="Ishii H."/>
            <person name="Satoh N."/>
            <person name="Nishiyama T."/>
            <person name="Hasebe M."/>
            <person name="Maruyama T."/>
            <person name="Minagawa J."/>
            <person name="Obokata J."/>
            <person name="Shigenobu S."/>
        </authorList>
    </citation>
    <scope>NUCLEOTIDE SEQUENCE [LARGE SCALE GENOMIC DNA]</scope>
</reference>
<comment type="caution">
    <text evidence="1">The sequence shown here is derived from an EMBL/GenBank/DDBJ whole genome shotgun (WGS) entry which is preliminary data.</text>
</comment>
<dbReference type="Proteomes" id="UP000735302">
    <property type="component" value="Unassembled WGS sequence"/>
</dbReference>
<protein>
    <submittedName>
        <fullName evidence="1">Uncharacterized protein</fullName>
    </submittedName>
</protein>
<keyword evidence="2" id="KW-1185">Reference proteome</keyword>
<evidence type="ECO:0000313" key="2">
    <source>
        <dbReference type="Proteomes" id="UP000735302"/>
    </source>
</evidence>
<organism evidence="1 2">
    <name type="scientific">Plakobranchus ocellatus</name>
    <dbReference type="NCBI Taxonomy" id="259542"/>
    <lineage>
        <taxon>Eukaryota</taxon>
        <taxon>Metazoa</taxon>
        <taxon>Spiralia</taxon>
        <taxon>Lophotrochozoa</taxon>
        <taxon>Mollusca</taxon>
        <taxon>Gastropoda</taxon>
        <taxon>Heterobranchia</taxon>
        <taxon>Euthyneura</taxon>
        <taxon>Panpulmonata</taxon>
        <taxon>Sacoglossa</taxon>
        <taxon>Placobranchoidea</taxon>
        <taxon>Plakobranchidae</taxon>
        <taxon>Plakobranchus</taxon>
    </lineage>
</organism>
<proteinExistence type="predicted"/>
<gene>
    <name evidence="1" type="ORF">PoB_001671400</name>
</gene>
<dbReference type="EMBL" id="BLXT01002015">
    <property type="protein sequence ID" value="GFN90208.1"/>
    <property type="molecule type" value="Genomic_DNA"/>
</dbReference>
<sequence>MNLTQQLMELFGQGGLSKQTILCGGENGPIERLDWWKMPGKDGCVSSTSRQRKAGVISLWRAVSPLFCQQERNISARQTKGDNADTFALPELVLVRAKSPLSWKTNENTLLFYREKHGGLIT</sequence>
<evidence type="ECO:0000313" key="1">
    <source>
        <dbReference type="EMBL" id="GFN90208.1"/>
    </source>
</evidence>
<accession>A0AAV3Z4I4</accession>
<name>A0AAV3Z4I4_9GAST</name>